<dbReference type="InterPro" id="IPR036138">
    <property type="entry name" value="PBP_dimer_sf"/>
</dbReference>
<dbReference type="Proteomes" id="UP000000422">
    <property type="component" value="Chromosome"/>
</dbReference>
<evidence type="ECO:0000259" key="5">
    <source>
        <dbReference type="Pfam" id="PF00905"/>
    </source>
</evidence>
<keyword evidence="4" id="KW-1133">Transmembrane helix</keyword>
<evidence type="ECO:0000256" key="1">
    <source>
        <dbReference type="ARBA" id="ARBA00004370"/>
    </source>
</evidence>
<dbReference type="GO" id="GO:0004180">
    <property type="term" value="F:carboxypeptidase activity"/>
    <property type="evidence" value="ECO:0007669"/>
    <property type="project" value="UniProtKB-KW"/>
</dbReference>
<feature type="domain" description="Penicillin-binding protein dimerisation" evidence="6">
    <location>
        <begin position="48"/>
        <end position="204"/>
    </location>
</feature>
<dbReference type="AlphaFoldDB" id="Q7M8H1"/>
<keyword evidence="2" id="KW-0121">Carboxypeptidase</keyword>
<dbReference type="eggNOG" id="COG0768">
    <property type="taxonomic scope" value="Bacteria"/>
</dbReference>
<dbReference type="KEGG" id="wsu:WS1663"/>
<keyword evidence="8" id="KW-1185">Reference proteome</keyword>
<feature type="transmembrane region" description="Helical" evidence="4">
    <location>
        <begin position="12"/>
        <end position="32"/>
    </location>
</feature>
<comment type="subcellular location">
    <subcellularLocation>
        <location evidence="1">Membrane</location>
    </subcellularLocation>
</comment>
<dbReference type="InterPro" id="IPR005311">
    <property type="entry name" value="PBP_dimer"/>
</dbReference>
<dbReference type="GO" id="GO:0005886">
    <property type="term" value="C:plasma membrane"/>
    <property type="evidence" value="ECO:0007669"/>
    <property type="project" value="TreeGrafter"/>
</dbReference>
<dbReference type="RefSeq" id="WP_011139477.1">
    <property type="nucleotide sequence ID" value="NC_005090.1"/>
</dbReference>
<dbReference type="EMBL" id="BX571661">
    <property type="protein sequence ID" value="CAE10693.1"/>
    <property type="molecule type" value="Genomic_DNA"/>
</dbReference>
<accession>Q7M8H1</accession>
<dbReference type="SUPFAM" id="SSF56601">
    <property type="entry name" value="beta-lactamase/transpeptidase-like"/>
    <property type="match status" value="1"/>
</dbReference>
<reference evidence="7 8" key="1">
    <citation type="journal article" date="2003" name="Proc. Natl. Acad. Sci. U.S.A.">
        <title>Complete genome sequence and analysis of Wolinella succinogenes.</title>
        <authorList>
            <person name="Baar C."/>
            <person name="Eppinger M."/>
            <person name="Raddatz G."/>
            <person name="Simon JM."/>
            <person name="Lanz C."/>
            <person name="Klimmek O."/>
            <person name="Nandakumar R."/>
            <person name="Gross R."/>
            <person name="Rosinus A."/>
            <person name="Keller H."/>
            <person name="Jagtap P."/>
            <person name="Linke B."/>
            <person name="Meyer F."/>
            <person name="Lederer H."/>
            <person name="Schuster S.C."/>
        </authorList>
    </citation>
    <scope>NUCLEOTIDE SEQUENCE [LARGE SCALE GENOMIC DNA]</scope>
    <source>
        <strain evidence="8">ATCC 29543 / DSM 1740 / CCUG 13145 / JCM 31913 / LMG 7466 / NCTC 11488 / FDC 602W</strain>
    </source>
</reference>
<keyword evidence="3 4" id="KW-0472">Membrane</keyword>
<dbReference type="STRING" id="273121.WS1663"/>
<dbReference type="InterPro" id="IPR050515">
    <property type="entry name" value="Beta-lactam/transpept"/>
</dbReference>
<dbReference type="Gene3D" id="3.90.1310.10">
    <property type="entry name" value="Penicillin-binding protein 2a (Domain 2)"/>
    <property type="match status" value="1"/>
</dbReference>
<dbReference type="Pfam" id="PF00905">
    <property type="entry name" value="Transpeptidase"/>
    <property type="match status" value="1"/>
</dbReference>
<dbReference type="PANTHER" id="PTHR30627:SF1">
    <property type="entry name" value="PEPTIDOGLYCAN D,D-TRANSPEPTIDASE FTSI"/>
    <property type="match status" value="1"/>
</dbReference>
<proteinExistence type="predicted"/>
<dbReference type="PANTHER" id="PTHR30627">
    <property type="entry name" value="PEPTIDOGLYCAN D,D-TRANSPEPTIDASE"/>
    <property type="match status" value="1"/>
</dbReference>
<keyword evidence="7" id="KW-0131">Cell cycle</keyword>
<keyword evidence="2" id="KW-0645">Protease</keyword>
<dbReference type="Pfam" id="PF03717">
    <property type="entry name" value="PBP_dimer"/>
    <property type="match status" value="1"/>
</dbReference>
<evidence type="ECO:0000313" key="7">
    <source>
        <dbReference type="EMBL" id="CAE10693.1"/>
    </source>
</evidence>
<dbReference type="HOGENOM" id="CLU_009289_6_4_7"/>
<gene>
    <name evidence="7" type="ordered locus">WS1663</name>
</gene>
<protein>
    <submittedName>
        <fullName evidence="7">PENICILLIN-BINDING PROTEIN / CELL DIVISION PROTEIN</fullName>
    </submittedName>
</protein>
<evidence type="ECO:0000256" key="3">
    <source>
        <dbReference type="ARBA" id="ARBA00023136"/>
    </source>
</evidence>
<evidence type="ECO:0000256" key="4">
    <source>
        <dbReference type="SAM" id="Phobius"/>
    </source>
</evidence>
<dbReference type="SUPFAM" id="SSF56519">
    <property type="entry name" value="Penicillin binding protein dimerisation domain"/>
    <property type="match status" value="1"/>
</dbReference>
<keyword evidence="4" id="KW-0812">Transmembrane</keyword>
<keyword evidence="2" id="KW-0378">Hydrolase</keyword>
<sequence length="586" mass="65933">MEQYAKASKILVLFGFLLLGFFLFLSTVYYTILTDRKLPTLQTKKVESAIRGAIYSQDGFVLASSKKLYKAIVNTYNIDPDKKELFINLFSIYSGISKEELKARLQKEGNVVLSYNIDSKTAANLKQLAYKLNTYGVFREFEDKNGRVFKYGLSILESGEKRDYLYENSMEPLIGYVQKTEDKRITRVSGVKGVEKSYDDKLEPISDGIMRGDRDIGFNVILNKDAHFKERLDGYSVALSVPLKLQKKVERIVDEANKRLKAKEIVVGIMEAESGKILALASTNRFNPNSIKQKEYKFLNNSAIEQSFEPGSIIKPLVFSLLLEQKLINPNHTVELHNGRYKIKNFVITDTHKVAQSTIEDVLVFSSNIGMAKIAQSFTSSQYFNGLKLLGFSEPTGIDLPYEKIGTIPNVNMFRDELYKATVSYGYGMRATFMQMLKSYNVITNNGMMVNPYVVEHIIDNNDIRYKIKHEAGIPVLSSETTLKMRELLVKIVERGTGKGAALEGVVVGGKTGTAHIAKGGKYVNMYNSSFFGFAADGSARYTIGVVVFEPDASEEYFAARTAVPVYKSIVELLVQEKYLNRRSAE</sequence>
<dbReference type="InterPro" id="IPR012338">
    <property type="entry name" value="Beta-lactam/transpept-like"/>
</dbReference>
<dbReference type="GO" id="GO:0008658">
    <property type="term" value="F:penicillin binding"/>
    <property type="evidence" value="ECO:0007669"/>
    <property type="project" value="InterPro"/>
</dbReference>
<evidence type="ECO:0000256" key="2">
    <source>
        <dbReference type="ARBA" id="ARBA00022645"/>
    </source>
</evidence>
<name>Q7M8H1_WOLSU</name>
<evidence type="ECO:0000259" key="6">
    <source>
        <dbReference type="Pfam" id="PF03717"/>
    </source>
</evidence>
<organism evidence="8">
    <name type="scientific">Wolinella succinogenes (strain ATCC 29543 / DSM 1740 / CCUG 13145 / JCM 31913 / LMG 7466 / NCTC 11488 / FDC 602W)</name>
    <name type="common">Vibrio succinogenes</name>
    <dbReference type="NCBI Taxonomy" id="273121"/>
    <lineage>
        <taxon>Bacteria</taxon>
        <taxon>Pseudomonadati</taxon>
        <taxon>Campylobacterota</taxon>
        <taxon>Epsilonproteobacteria</taxon>
        <taxon>Campylobacterales</taxon>
        <taxon>Helicobacteraceae</taxon>
        <taxon>Wolinella</taxon>
    </lineage>
</organism>
<feature type="domain" description="Penicillin-binding protein transpeptidase" evidence="5">
    <location>
        <begin position="267"/>
        <end position="571"/>
    </location>
</feature>
<evidence type="ECO:0000313" key="8">
    <source>
        <dbReference type="Proteomes" id="UP000000422"/>
    </source>
</evidence>
<keyword evidence="7" id="KW-0132">Cell division</keyword>
<dbReference type="Gene3D" id="3.40.710.10">
    <property type="entry name" value="DD-peptidase/beta-lactamase superfamily"/>
    <property type="match status" value="1"/>
</dbReference>
<dbReference type="GO" id="GO:0071555">
    <property type="term" value="P:cell wall organization"/>
    <property type="evidence" value="ECO:0007669"/>
    <property type="project" value="TreeGrafter"/>
</dbReference>
<dbReference type="Gene3D" id="3.30.450.330">
    <property type="match status" value="1"/>
</dbReference>
<dbReference type="GO" id="GO:0051301">
    <property type="term" value="P:cell division"/>
    <property type="evidence" value="ECO:0007669"/>
    <property type="project" value="UniProtKB-KW"/>
</dbReference>
<dbReference type="InterPro" id="IPR001460">
    <property type="entry name" value="PCN-bd_Tpept"/>
</dbReference>